<comment type="caution">
    <text evidence="5">The sequence shown here is derived from an EMBL/GenBank/DDBJ whole genome shotgun (WGS) entry which is preliminary data.</text>
</comment>
<accession>A0A552UWW7</accession>
<dbReference type="EMBL" id="VJVZ01000011">
    <property type="protein sequence ID" value="TRW22706.1"/>
    <property type="molecule type" value="Genomic_DNA"/>
</dbReference>
<dbReference type="InterPro" id="IPR000998">
    <property type="entry name" value="MAM_dom"/>
</dbReference>
<reference evidence="5 6" key="1">
    <citation type="submission" date="2019-07" db="EMBL/GenBank/DDBJ databases">
        <title>Flavobacterium sp. nov., isolated from glacier ice.</title>
        <authorList>
            <person name="Liu Q."/>
            <person name="Xin Y.-H."/>
        </authorList>
    </citation>
    <scope>NUCLEOTIDE SEQUENCE [LARGE SCALE GENOMIC DNA]</scope>
    <source>
        <strain evidence="5 6">ZT4R6</strain>
    </source>
</reference>
<dbReference type="GO" id="GO:0016020">
    <property type="term" value="C:membrane"/>
    <property type="evidence" value="ECO:0007669"/>
    <property type="project" value="InterPro"/>
</dbReference>
<name>A0A552UWW7_9FLAO</name>
<feature type="domain" description="Fibronectin type-III" evidence="4">
    <location>
        <begin position="718"/>
        <end position="811"/>
    </location>
</feature>
<protein>
    <submittedName>
        <fullName evidence="5">T9SS type B sorting domain-containing protein</fullName>
    </submittedName>
</protein>
<dbReference type="Gene3D" id="2.60.120.200">
    <property type="match status" value="1"/>
</dbReference>
<dbReference type="SMART" id="SM00060">
    <property type="entry name" value="FN3"/>
    <property type="match status" value="7"/>
</dbReference>
<feature type="domain" description="Fibronectin type-III" evidence="4">
    <location>
        <begin position="1197"/>
        <end position="1291"/>
    </location>
</feature>
<feature type="domain" description="Fibronectin type-III" evidence="4">
    <location>
        <begin position="991"/>
        <end position="1083"/>
    </location>
</feature>
<feature type="domain" description="Fibronectin type-III" evidence="4">
    <location>
        <begin position="1294"/>
        <end position="1384"/>
    </location>
</feature>
<dbReference type="Pfam" id="PF00041">
    <property type="entry name" value="fn3"/>
    <property type="match status" value="3"/>
</dbReference>
<dbReference type="RefSeq" id="WP_143374355.1">
    <property type="nucleotide sequence ID" value="NZ_VJVZ01000011.1"/>
</dbReference>
<dbReference type="PANTHER" id="PTHR46708:SF2">
    <property type="entry name" value="FIBRONECTIN TYPE-III DOMAIN-CONTAINING PROTEIN"/>
    <property type="match status" value="1"/>
</dbReference>
<feature type="signal peptide" evidence="2">
    <location>
        <begin position="1"/>
        <end position="19"/>
    </location>
</feature>
<dbReference type="Pfam" id="PF13585">
    <property type="entry name" value="CHU_C"/>
    <property type="match status" value="1"/>
</dbReference>
<dbReference type="PROSITE" id="PS50853">
    <property type="entry name" value="FN3"/>
    <property type="match status" value="6"/>
</dbReference>
<feature type="domain" description="Fibronectin type-III" evidence="4">
    <location>
        <begin position="442"/>
        <end position="539"/>
    </location>
</feature>
<gene>
    <name evidence="5" type="ORF">FMM05_15720</name>
</gene>
<feature type="domain" description="Fibronectin type-III" evidence="4">
    <location>
        <begin position="209"/>
        <end position="304"/>
    </location>
</feature>
<evidence type="ECO:0000313" key="5">
    <source>
        <dbReference type="EMBL" id="TRW22706.1"/>
    </source>
</evidence>
<dbReference type="PANTHER" id="PTHR46708">
    <property type="entry name" value="TENASCIN"/>
    <property type="match status" value="1"/>
</dbReference>
<evidence type="ECO:0000256" key="1">
    <source>
        <dbReference type="ARBA" id="ARBA00022737"/>
    </source>
</evidence>
<sequence>MKKITLLFFMFCLSLCAYAQPGLPEEGFEGTWTTQTGSGAGGPAGWALVSEANGPTVWWIQGNGGAAQPAFEGTHSAFLDRENVAPTTVATDWLITPLIEMPTNPQLHFYSRLFFNADQGSSFKIYVSNPVAEADDSVANQTNTANFGTPQVTWTELQINPTQQAWAEKTLDLPATMAGSFRYIAFVMEGDNAERWAIDNVKVTAKCQDPSALTATGITTTTANLSWANPSGATSWEIEVLPVTAVPTGVGVTYTGTLPFPAGTAGSGVTLTENTDYKYYVKALCSDGGESIWVGPFNFSTTAVGEACGSPIVVGSIPYSTTDNTSNYGDTVENSPGATGCGTTSPYLNGNDVFYAYTPTTTGVISIDVTNNGAWTGVFVYNSCANVGVSCVGGASSSAAVPLNIPSLSVTANTTYYIVISTWATPQTTPYTLTIQQVNCAPPVGLPTTGATATSANLSWSNPSTATSWQLVVQNPGSGIPTGAGTTVTTNTNYPVSATTPGGVAFTEATAYEYYVRADCGNGTFSAWAGPYSFMTTQVPATLNYTQDFETTPTGWSLSNGNQPNQWYVGTATSNGGTHSLYISNTAGVTNAYNNTQASVVHAYRDFAVPAGADQTNLSFDWKNLGETGWDYIRVWQVPASFAPTVGQQITAAADRIMVAGPLVGNSNWTTVNTLLTTTPYINGTMRLVFEWRDDTSGGSNPPAAIDNINLSVITCSQPTALTISTLTDSAATYTWTGPSGGAESYDVYWSTTNTAPTASTTPVTTVTATTYTQTPLTPSTTYYFWVRSNCGTDDGVSLWTGPVSFTTPQIPAVTDYVQDFEGTDNGNWTLNNGTQTNKWAIGTATSLSPTHSLYVTNDNGVSNAYTTNASSVVQAYRDIVIPAGTTDANLAFSWKNVGENNFDYIRVWLVPTTFTPTAGTQIAPGTNRIQIGGNLVGSAAWTNVSVVQNVSTYANSTMRLVFEWRNDGIIGTQPPAAIDNVNFSIITCPQPTALTVSGITETQAVLNWTNQGTATAWEVYVVPSTQPAPTASTVGTTVTTAPPYTITTLTAATQYNYYVRAVCADDDKSLWSGPILFNTPICDPSTQCNYSFVMTDSWGDGWNGNTMTVSQNGIPVATIGSTFTTGVGPVTVQVPLCNGVPFELYWNAGGNFAGEVGVSIVNPFTQTLYTKPAGTGTQNSMLFVGEVDCLFPACLPPAGVTITDETTTTIDVEWTPSVIVGATYEVYYTVAGGDAPGETPTTNVIATTTPEAVIDELTASTAYDIYVRTICSTTSNSTWAGPYQHETDPLCPDPLDLSVTCLSGTGASFSWTPDGSETSWEVVVLPASAPTPTSGTVVTSPEYIQEGLTVSTQYTVYVRAVCPSVNGFSDWVQTNFTTPTVGPGDAEPFCAGDSGVPVVNSTGVTGYGSIGCLGSTPNPIWYYLTVDSPGNLNFTLTQVSNAGTPIDVDFAAFGPFTSQLDACSQIELVPGANPLIVACSYSASATEIFSLANTQAGQVYALLLTNFNGQAGNITLTQTNINAPGAGATSCDITVELGADQILCAADEADITATIGNPTDFSGFSYQWFMDGEEITDPEVVESDDDSETIHVTELGTHVYSVVVTYPNQPTTEVITDQFTVALSPTFVAPTPDPVTLCGSNGTASLTVDYDVLLGDLDPNQYEVVGVYTSQADANVNANPIADGSVFTASTQTLYVVIADSDVISCTQTVQWVITVAPAPTATIAYAGPYCSNGTDATVTQTGNAGGVYTSTAGLSIDAATGTINLADSTVGTYTVTYTLAATASCPAFVTTTTVEILEAPQAEIGYGTTPSTTFCSNAGTVEPLPVNGTLGGTYSADNGLAIDPVTGEIDVTTATPGTYIITYTIAASGPCAEVTATTEVVITTQPVAAISYANSPYCSNAGTATVTQTGALGGVYSADSAVVINATTGDIDLAASTAGTYTVTYTVAAAGGCEEVIATTQVVITTLPVAGFTYAFASVCQNAENVPAVLNTGGVAGIFTVDVPGLIIDPATGTITPGTSAVGTYIVTNTVAAAAGCGEVTESVTVNILPAPVPTFSYASAAYCQDETTNPSPILTDVAGTFTASPAGLVIDGATGVINLAASTPGTYTVSNTVAGTTDCPSVTATTTVTVTALPVVSVVQGCIDNNYTLTVSFEQDLLHNADNVSFEWTNSAGTVVGTDASTLVVTNTEPETYYVKVTPLAGDCPANAEAFVDSASCLVQKGISPNGDGKNDNFDLSGFDIKKLEIFNRYGKEVYSKNMYKDEWFGQTNSGDELPTGTYFFMFERANGETKTGWIYINRQD</sequence>
<dbReference type="NCBIfam" id="NF038128">
    <property type="entry name" value="choice_anch_J"/>
    <property type="match status" value="1"/>
</dbReference>
<feature type="chain" id="PRO_5022096734" evidence="2">
    <location>
        <begin position="20"/>
        <end position="2304"/>
    </location>
</feature>
<dbReference type="PROSITE" id="PS50060">
    <property type="entry name" value="MAM_2"/>
    <property type="match status" value="1"/>
</dbReference>
<evidence type="ECO:0000256" key="2">
    <source>
        <dbReference type="SAM" id="SignalP"/>
    </source>
</evidence>
<dbReference type="InterPro" id="IPR003961">
    <property type="entry name" value="FN3_dom"/>
</dbReference>
<keyword evidence="2" id="KW-0732">Signal</keyword>
<organism evidence="5 6">
    <name type="scientific">Flavobacterium zepuense</name>
    <dbReference type="NCBI Taxonomy" id="2593302"/>
    <lineage>
        <taxon>Bacteria</taxon>
        <taxon>Pseudomonadati</taxon>
        <taxon>Bacteroidota</taxon>
        <taxon>Flavobacteriia</taxon>
        <taxon>Flavobacteriales</taxon>
        <taxon>Flavobacteriaceae</taxon>
        <taxon>Flavobacterium</taxon>
    </lineage>
</organism>
<dbReference type="InterPro" id="IPR036116">
    <property type="entry name" value="FN3_sf"/>
</dbReference>
<dbReference type="InterPro" id="IPR050991">
    <property type="entry name" value="ECM_Regulatory_Proteins"/>
</dbReference>
<keyword evidence="1" id="KW-0677">Repeat</keyword>
<keyword evidence="6" id="KW-1185">Reference proteome</keyword>
<dbReference type="NCBIfam" id="TIGR04131">
    <property type="entry name" value="Bac_Flav_CTERM"/>
    <property type="match status" value="1"/>
</dbReference>
<feature type="domain" description="MAM" evidence="3">
    <location>
        <begin position="789"/>
        <end position="991"/>
    </location>
</feature>
<dbReference type="OrthoDB" id="608579at2"/>
<evidence type="ECO:0000313" key="6">
    <source>
        <dbReference type="Proteomes" id="UP000320643"/>
    </source>
</evidence>
<dbReference type="InterPro" id="IPR013783">
    <property type="entry name" value="Ig-like_fold"/>
</dbReference>
<evidence type="ECO:0000259" key="4">
    <source>
        <dbReference type="PROSITE" id="PS50853"/>
    </source>
</evidence>
<evidence type="ECO:0000259" key="3">
    <source>
        <dbReference type="PROSITE" id="PS50060"/>
    </source>
</evidence>
<dbReference type="Gene3D" id="2.60.40.10">
    <property type="entry name" value="Immunoglobulins"/>
    <property type="match status" value="6"/>
</dbReference>
<dbReference type="Proteomes" id="UP000320643">
    <property type="component" value="Unassembled WGS sequence"/>
</dbReference>
<dbReference type="SUPFAM" id="SSF49265">
    <property type="entry name" value="Fibronectin type III"/>
    <property type="match status" value="5"/>
</dbReference>
<dbReference type="CDD" id="cd00063">
    <property type="entry name" value="FN3"/>
    <property type="match status" value="3"/>
</dbReference>
<dbReference type="InterPro" id="IPR026341">
    <property type="entry name" value="T9SS_type_B"/>
</dbReference>
<proteinExistence type="predicted"/>